<feature type="compositionally biased region" description="Basic and acidic residues" evidence="1">
    <location>
        <begin position="18"/>
        <end position="36"/>
    </location>
</feature>
<protein>
    <submittedName>
        <fullName evidence="2">Uncharacterized protein</fullName>
    </submittedName>
</protein>
<feature type="region of interest" description="Disordered" evidence="1">
    <location>
        <begin position="1"/>
        <end position="45"/>
    </location>
</feature>
<gene>
    <name evidence="2" type="ORF">AYI70_g10811</name>
    <name evidence="3" type="ORF">AYI70_g7009</name>
</gene>
<evidence type="ECO:0000313" key="2">
    <source>
        <dbReference type="EMBL" id="OMJ09643.1"/>
    </source>
</evidence>
<dbReference type="EMBL" id="LSSN01005360">
    <property type="protein sequence ID" value="OMJ09643.1"/>
    <property type="molecule type" value="Genomic_DNA"/>
</dbReference>
<proteinExistence type="predicted"/>
<dbReference type="AlphaFoldDB" id="A0A1R1X4T7"/>
<sequence length="132" mass="14694">MESEHLPKAEILIATESDESKEFRERSDKDIIKESEGNCTDGRNGQNLMICNDQRHFKEIEAVSKTDRCGSFGLSTIDLLPFELVLVAEPFNPQAPLVIPNSFCIGSDLSKSSSTNQTKLNTFFNQSSFSNS</sequence>
<name>A0A1R1X4T7_9FUNG</name>
<dbReference type="Proteomes" id="UP000187283">
    <property type="component" value="Unassembled WGS sequence"/>
</dbReference>
<organism evidence="2 4">
    <name type="scientific">Smittium culicis</name>
    <dbReference type="NCBI Taxonomy" id="133412"/>
    <lineage>
        <taxon>Eukaryota</taxon>
        <taxon>Fungi</taxon>
        <taxon>Fungi incertae sedis</taxon>
        <taxon>Zoopagomycota</taxon>
        <taxon>Kickxellomycotina</taxon>
        <taxon>Harpellomycetes</taxon>
        <taxon>Harpellales</taxon>
        <taxon>Legeriomycetaceae</taxon>
        <taxon>Smittium</taxon>
    </lineage>
</organism>
<reference evidence="2 4" key="1">
    <citation type="submission" date="2017-01" db="EMBL/GenBank/DDBJ databases">
        <authorList>
            <person name="Mah S.A."/>
            <person name="Swanson W.J."/>
            <person name="Moy G.W."/>
            <person name="Vacquier V.D."/>
        </authorList>
    </citation>
    <scope>NUCLEOTIDE SEQUENCE [LARGE SCALE GENOMIC DNA]</scope>
    <source>
        <strain evidence="2 4">GSMNP</strain>
    </source>
</reference>
<comment type="caution">
    <text evidence="2">The sequence shown here is derived from an EMBL/GenBank/DDBJ whole genome shotgun (WGS) entry which is preliminary data.</text>
</comment>
<evidence type="ECO:0000313" key="4">
    <source>
        <dbReference type="Proteomes" id="UP000187283"/>
    </source>
</evidence>
<dbReference type="EMBL" id="LSSN01002545">
    <property type="protein sequence ID" value="OMJ15816.1"/>
    <property type="molecule type" value="Genomic_DNA"/>
</dbReference>
<keyword evidence="4" id="KW-1185">Reference proteome</keyword>
<accession>A0A1R1X4T7</accession>
<evidence type="ECO:0000256" key="1">
    <source>
        <dbReference type="SAM" id="MobiDB-lite"/>
    </source>
</evidence>
<evidence type="ECO:0000313" key="3">
    <source>
        <dbReference type="EMBL" id="OMJ15816.1"/>
    </source>
</evidence>
<dbReference type="OrthoDB" id="5636929at2759"/>